<dbReference type="GO" id="GO:0042597">
    <property type="term" value="C:periplasmic space"/>
    <property type="evidence" value="ECO:0007669"/>
    <property type="project" value="UniProtKB-SubCell"/>
</dbReference>
<protein>
    <recommendedName>
        <fullName evidence="4">sn-glycerol-3-phosphate-binding periplasmic protein UgpB</fullName>
    </recommendedName>
</protein>
<dbReference type="Gene3D" id="3.40.190.10">
    <property type="entry name" value="Periplasmic binding protein-like II"/>
    <property type="match status" value="2"/>
</dbReference>
<dbReference type="AlphaFoldDB" id="A0A853G5C8"/>
<keyword evidence="6 7" id="KW-0732">Signal</keyword>
<sequence>MKFQWLFGASGPMRKLAWMSAGSLLASSMAVSAATEIRVWHSLSPYNTAVFEDLVKDFNRSQNEVNVKLKAFENEDAIEAALAAAKKREDRPQLVQLDDDRAPEQIAGRSYIQPLHVLLARHPIKDAKWFLSEENTFARDGKGRLLAFPYMVDIPVMYYNIESFKKANLKPAVPQRAWNALQDQLVLLANNGSRRCPLTSDQPVSINLENLAAVNNQLYTSNDNGLKGKPAFLFDVMYIRHLSLMISWVRTELMVKPEFGAVAAKRFANNECAVLFSTSSNLGWFKGTKKLDFSVSGLPYYPQVTDKPGNPFVGGSALWVTAGHSKESDAGSARFLGWLAEPKHAALWYQKTGFLPLTQQAFAQTDPSYYKDLGEWQSLVAVHARSPGNRGRGFRIDNYPQIHAMFHRTLEQALNGQQPAVTALKTAAVEAGKMMASKPQPR</sequence>
<reference evidence="8 9" key="1">
    <citation type="submission" date="2020-07" db="EMBL/GenBank/DDBJ databases">
        <title>Taxonomic revisions and descriptions of new bacterial species based on genomic comparisons in the high-G+C-content subgroup of the family Alcaligenaceae.</title>
        <authorList>
            <person name="Szabo A."/>
            <person name="Felfoldi T."/>
        </authorList>
    </citation>
    <scope>NUCLEOTIDE SEQUENCE [LARGE SCALE GENOMIC DNA]</scope>
    <source>
        <strain evidence="8 9">LMG 24012</strain>
    </source>
</reference>
<comment type="caution">
    <text evidence="8">The sequence shown here is derived from an EMBL/GenBank/DDBJ whole genome shotgun (WGS) entry which is preliminary data.</text>
</comment>
<dbReference type="Pfam" id="PF13416">
    <property type="entry name" value="SBP_bac_8"/>
    <property type="match status" value="1"/>
</dbReference>
<comment type="subunit">
    <text evidence="3">The complex is composed of two ATP-binding proteins (UgpC), two transmembrane proteins (UgpA and UgpE) and a solute-binding protein (UgpB).</text>
</comment>
<dbReference type="PANTHER" id="PTHR43649">
    <property type="entry name" value="ARABINOSE-BINDING PROTEIN-RELATED"/>
    <property type="match status" value="1"/>
</dbReference>
<evidence type="ECO:0000313" key="8">
    <source>
        <dbReference type="EMBL" id="NYT50190.1"/>
    </source>
</evidence>
<gene>
    <name evidence="8" type="ORF">H0A72_12800</name>
</gene>
<feature type="chain" id="PRO_5032779593" description="sn-glycerol-3-phosphate-binding periplasmic protein UgpB" evidence="7">
    <location>
        <begin position="34"/>
        <end position="442"/>
    </location>
</feature>
<evidence type="ECO:0000256" key="6">
    <source>
        <dbReference type="ARBA" id="ARBA00022729"/>
    </source>
</evidence>
<dbReference type="InterPro" id="IPR050490">
    <property type="entry name" value="Bact_solute-bd_prot1"/>
</dbReference>
<organism evidence="8 9">
    <name type="scientific">Parapusillimonas granuli</name>
    <dbReference type="NCBI Taxonomy" id="380911"/>
    <lineage>
        <taxon>Bacteria</taxon>
        <taxon>Pseudomonadati</taxon>
        <taxon>Pseudomonadota</taxon>
        <taxon>Betaproteobacteria</taxon>
        <taxon>Burkholderiales</taxon>
        <taxon>Alcaligenaceae</taxon>
        <taxon>Parapusillimonas</taxon>
    </lineage>
</organism>
<evidence type="ECO:0000256" key="7">
    <source>
        <dbReference type="SAM" id="SignalP"/>
    </source>
</evidence>
<evidence type="ECO:0000256" key="2">
    <source>
        <dbReference type="ARBA" id="ARBA00008520"/>
    </source>
</evidence>
<feature type="signal peptide" evidence="7">
    <location>
        <begin position="1"/>
        <end position="33"/>
    </location>
</feature>
<evidence type="ECO:0000256" key="3">
    <source>
        <dbReference type="ARBA" id="ARBA00011557"/>
    </source>
</evidence>
<proteinExistence type="inferred from homology"/>
<dbReference type="PANTHER" id="PTHR43649:SF31">
    <property type="entry name" value="SN-GLYCEROL-3-PHOSPHATE-BINDING PERIPLASMIC PROTEIN UGPB"/>
    <property type="match status" value="1"/>
</dbReference>
<comment type="similarity">
    <text evidence="2">Belongs to the bacterial solute-binding protein 1 family.</text>
</comment>
<dbReference type="EMBL" id="JACCEM010000006">
    <property type="protein sequence ID" value="NYT50190.1"/>
    <property type="molecule type" value="Genomic_DNA"/>
</dbReference>
<dbReference type="SUPFAM" id="SSF53850">
    <property type="entry name" value="Periplasmic binding protein-like II"/>
    <property type="match status" value="1"/>
</dbReference>
<evidence type="ECO:0000256" key="1">
    <source>
        <dbReference type="ARBA" id="ARBA00004418"/>
    </source>
</evidence>
<accession>A0A853G5C8</accession>
<evidence type="ECO:0000256" key="4">
    <source>
        <dbReference type="ARBA" id="ARBA00017470"/>
    </source>
</evidence>
<dbReference type="InterPro" id="IPR006059">
    <property type="entry name" value="SBP"/>
</dbReference>
<comment type="subcellular location">
    <subcellularLocation>
        <location evidence="1">Periplasm</location>
    </subcellularLocation>
</comment>
<dbReference type="Proteomes" id="UP000559809">
    <property type="component" value="Unassembled WGS sequence"/>
</dbReference>
<name>A0A853G5C8_9BURK</name>
<evidence type="ECO:0000313" key="9">
    <source>
        <dbReference type="Proteomes" id="UP000559809"/>
    </source>
</evidence>
<keyword evidence="5" id="KW-0813">Transport</keyword>
<evidence type="ECO:0000256" key="5">
    <source>
        <dbReference type="ARBA" id="ARBA00022448"/>
    </source>
</evidence>
<keyword evidence="9" id="KW-1185">Reference proteome</keyword>